<feature type="binding site" evidence="18">
    <location>
        <position position="189"/>
    </location>
    <ligand>
        <name>Ca(2+)</name>
        <dbReference type="ChEBI" id="CHEBI:29108"/>
        <label>2</label>
    </ligand>
</feature>
<evidence type="ECO:0000313" key="23">
    <source>
        <dbReference type="EMBL" id="OAP09034.1"/>
    </source>
</evidence>
<feature type="disulfide bond" evidence="20">
    <location>
        <begin position="195"/>
        <end position="227"/>
    </location>
</feature>
<keyword evidence="11" id="KW-0560">Oxidoreductase</keyword>
<evidence type="ECO:0000256" key="20">
    <source>
        <dbReference type="PIRSR" id="PIRSR600823-5"/>
    </source>
</evidence>
<dbReference type="GO" id="GO:0140825">
    <property type="term" value="F:lactoperoxidase activity"/>
    <property type="evidence" value="ECO:0007669"/>
    <property type="project" value="UniProtKB-EC"/>
</dbReference>
<name>A0A178VTA3_ARATH</name>
<comment type="function">
    <text evidence="2">Removal of H(2)O(2), oxidation of toxic reductants, biosynthesis and degradation of lignin, suberization, auxin catabolism, response to environmental stresses such as wounding, pathogen attack and oxidative stress. These functions might be dependent on each isozyme/isoform in each plant tissue.</text>
</comment>
<evidence type="ECO:0000256" key="3">
    <source>
        <dbReference type="ARBA" id="ARBA00004116"/>
    </source>
</evidence>
<comment type="caution">
    <text evidence="23">The sequence shown here is derived from an EMBL/GenBank/DDBJ whole genome shotgun (WGS) entry which is preliminary data.</text>
</comment>
<reference evidence="24" key="1">
    <citation type="journal article" date="2016" name="Proc. Natl. Acad. Sci. U.S.A.">
        <title>Chromosome-level assembly of Arabidopsis thaliana Ler reveals the extent of translocation and inversion polymorphisms.</title>
        <authorList>
            <person name="Zapata L."/>
            <person name="Ding J."/>
            <person name="Willing E.M."/>
            <person name="Hartwig B."/>
            <person name="Bezdan D."/>
            <person name="Jiao W.B."/>
            <person name="Patel V."/>
            <person name="Velikkakam James G."/>
            <person name="Koornneef M."/>
            <person name="Ossowski S."/>
            <person name="Schneeberger K."/>
        </authorList>
    </citation>
    <scope>NUCLEOTIDE SEQUENCE [LARGE SCALE GENOMIC DNA]</scope>
    <source>
        <strain evidence="24">cv. Landsberg erecta</strain>
    </source>
</reference>
<comment type="similarity">
    <text evidence="4">Belongs to the peroxidase family. Ascorbate peroxidase subfamily.</text>
</comment>
<keyword evidence="18" id="KW-0106">Calcium</keyword>
<evidence type="ECO:0000256" key="19">
    <source>
        <dbReference type="PIRSR" id="PIRSR600823-4"/>
    </source>
</evidence>
<feature type="binding site" evidence="18">
    <location>
        <position position="69"/>
    </location>
    <ligand>
        <name>Ca(2+)</name>
        <dbReference type="ChEBI" id="CHEBI:29108"/>
        <label>1</label>
    </ligand>
</feature>
<feature type="binding site" description="axial binding residue" evidence="18">
    <location>
        <position position="188"/>
    </location>
    <ligand>
        <name>heme b</name>
        <dbReference type="ChEBI" id="CHEBI:60344"/>
    </ligand>
    <ligandPart>
        <name>Fe</name>
        <dbReference type="ChEBI" id="CHEBI:18248"/>
    </ligandPart>
</feature>
<dbReference type="InterPro" id="IPR010255">
    <property type="entry name" value="Haem_peroxidase_sf"/>
</dbReference>
<dbReference type="Pfam" id="PF00141">
    <property type="entry name" value="peroxidase"/>
    <property type="match status" value="1"/>
</dbReference>
<evidence type="ECO:0000256" key="17">
    <source>
        <dbReference type="PIRSR" id="PIRSR600823-2"/>
    </source>
</evidence>
<feature type="binding site" evidence="18">
    <location>
        <position position="75"/>
    </location>
    <ligand>
        <name>Ca(2+)</name>
        <dbReference type="ChEBI" id="CHEBI:29108"/>
        <label>1</label>
    </ligand>
</feature>
<evidence type="ECO:0000256" key="11">
    <source>
        <dbReference type="ARBA" id="ARBA00023002"/>
    </source>
</evidence>
<dbReference type="GO" id="GO:0042744">
    <property type="term" value="P:hydrogen peroxide catabolic process"/>
    <property type="evidence" value="ECO:0007669"/>
    <property type="project" value="UniProtKB-KW"/>
</dbReference>
<feature type="site" description="Transition state stabilizer" evidence="19">
    <location>
        <position position="61"/>
    </location>
</feature>
<dbReference type="InterPro" id="IPR009596">
    <property type="entry name" value="DUF1204"/>
</dbReference>
<evidence type="ECO:0000256" key="12">
    <source>
        <dbReference type="ARBA" id="ARBA00023004"/>
    </source>
</evidence>
<keyword evidence="13 20" id="KW-1015">Disulfide bond</keyword>
<feature type="binding site" evidence="18">
    <location>
        <position position="86"/>
    </location>
    <ligand>
        <name>Ca(2+)</name>
        <dbReference type="ChEBI" id="CHEBI:29108"/>
        <label>1</label>
    </ligand>
</feature>
<comment type="cofactor">
    <cofactor evidence="18">
        <name>Ca(2+)</name>
        <dbReference type="ChEBI" id="CHEBI:29108"/>
    </cofactor>
    <text evidence="18">Binds 2 calcium ions per subunit.</text>
</comment>
<dbReference type="GO" id="GO:0006979">
    <property type="term" value="P:response to oxidative stress"/>
    <property type="evidence" value="ECO:0007669"/>
    <property type="project" value="InterPro"/>
</dbReference>
<feature type="binding site" evidence="18">
    <location>
        <position position="239"/>
    </location>
    <ligand>
        <name>Ca(2+)</name>
        <dbReference type="ChEBI" id="CHEBI:29108"/>
        <label>2</label>
    </ligand>
</feature>
<evidence type="ECO:0000256" key="9">
    <source>
        <dbReference type="ARBA" id="ARBA00022723"/>
    </source>
</evidence>
<dbReference type="PROSITE" id="PS50873">
    <property type="entry name" value="PEROXIDASE_4"/>
    <property type="match status" value="1"/>
</dbReference>
<evidence type="ECO:0000256" key="18">
    <source>
        <dbReference type="PIRSR" id="PIRSR600823-3"/>
    </source>
</evidence>
<dbReference type="PROSITE" id="PS00436">
    <property type="entry name" value="PEROXIDASE_2"/>
    <property type="match status" value="1"/>
</dbReference>
<evidence type="ECO:0000259" key="22">
    <source>
        <dbReference type="PROSITE" id="PS50873"/>
    </source>
</evidence>
<evidence type="ECO:0000256" key="10">
    <source>
        <dbReference type="ARBA" id="ARBA00022729"/>
    </source>
</evidence>
<dbReference type="PRINTS" id="PR00458">
    <property type="entry name" value="PEROXIDASE"/>
</dbReference>
<dbReference type="PROSITE" id="PS00435">
    <property type="entry name" value="PEROXIDASE_1"/>
    <property type="match status" value="1"/>
</dbReference>
<dbReference type="GO" id="GO:0005773">
    <property type="term" value="C:vacuole"/>
    <property type="evidence" value="ECO:0007669"/>
    <property type="project" value="UniProtKB-SubCell"/>
</dbReference>
<dbReference type="CDD" id="cd00693">
    <property type="entry name" value="secretory_peroxidase"/>
    <property type="match status" value="1"/>
</dbReference>
<feature type="binding site" evidence="18">
    <location>
        <position position="71"/>
    </location>
    <ligand>
        <name>Ca(2+)</name>
        <dbReference type="ChEBI" id="CHEBI:29108"/>
        <label>1</label>
    </ligand>
</feature>
<feature type="disulfide bond" evidence="20">
    <location>
        <begin position="34"/>
        <end position="112"/>
    </location>
</feature>
<keyword evidence="6" id="KW-0964">Secreted</keyword>
<proteinExistence type="inferred from homology"/>
<evidence type="ECO:0000256" key="15">
    <source>
        <dbReference type="ARBA" id="ARBA00023324"/>
    </source>
</evidence>
<keyword evidence="7" id="KW-0575">Peroxidase</keyword>
<dbReference type="Proteomes" id="UP000078284">
    <property type="component" value="Chromosome 2"/>
</dbReference>
<feature type="binding site" evidence="17">
    <location>
        <position position="158"/>
    </location>
    <ligand>
        <name>substrate</name>
    </ligand>
</feature>
<dbReference type="InterPro" id="IPR000823">
    <property type="entry name" value="Peroxidase_pln"/>
</dbReference>
<evidence type="ECO:0000313" key="24">
    <source>
        <dbReference type="Proteomes" id="UP000078284"/>
    </source>
</evidence>
<accession>A0A178VTA3</accession>
<evidence type="ECO:0000256" key="5">
    <source>
        <dbReference type="ARBA" id="ARBA00012313"/>
    </source>
</evidence>
<sequence>MAIKNLLPLVVLLSVLGVSVSQKGLDLNYYKSRCPDVEAIVHRVTVQYVSRQPSLAAALLRLHFHDCFVRGCDGSVLLRSRDNDAEINALPSLTLRGFIVVDAAKSAVEKKCPGVVSCADILALVARDAVSAINGPQWPVPLGRRDGRISRRSEVNIPSPFARIASLKQGFFAKGLNTTDLVVLSGSHTIGISNCGLIHKRIYNFTGKGDFDPSMNPSYVRKLKKRCKPNDLKTPVEMDPGSVKVFNSHYFDTVAQKKGLFTSDSTLLDDPETKSYIDRQVATAGSSFAKDFSESMVKLGFVEILTGNKEMGKASCQFPIYADSFVEGSLVATDVDVFAVVIESSRWWRRFQRVAWLRQTNGQLARIGRRNFQMLELGRKLQVLLARIRRRDSQTLILGRKLQIKELSENLRKSNNFGRAEKSRFRSSRDDAFRNAHSEWSHFKDEVAIYKGRINQLQKHIFNKRVADESLFMQCQAVGTRKVLKKLIKKCTTIPGETMCELKVDKKKLRDLVDALEITDLRDDDLVAFLEFEDEAVMTTAEGEATSGGRFLVEVVQRILSPSSGKEVLLRIFEKSFSFNYDGKSCPFPDTMIYCGEFARKVIGSSHEIPPLEFPIAKNLYQTWACKEDNFGRAEQSRLRSSRDDAFRNAHSKWSQFKDEVAIYKGRIDQLQKHIFKKRVADESLCMQCQAVGTRKVLKKLIKKCTAIQGETMCELKVDKKELRNLVDALEITDLCDDDLVAFLEFEDEALMTTAEGEATSGGS</sequence>
<feature type="disulfide bond" evidence="20">
    <location>
        <begin position="118"/>
        <end position="316"/>
    </location>
</feature>
<dbReference type="EMBL" id="LUHQ01000002">
    <property type="protein sequence ID" value="OAP09034.1"/>
    <property type="molecule type" value="Genomic_DNA"/>
</dbReference>
<dbReference type="FunFam" id="1.10.420.10:FF:000008">
    <property type="entry name" value="Peroxidase"/>
    <property type="match status" value="1"/>
</dbReference>
<dbReference type="InterPro" id="IPR019793">
    <property type="entry name" value="Peroxidases_heam-ligand_BS"/>
</dbReference>
<dbReference type="Pfam" id="PF06721">
    <property type="entry name" value="DUF1204"/>
    <property type="match status" value="2"/>
</dbReference>
<keyword evidence="8" id="KW-0349">Heme</keyword>
<feature type="disulfide bond" evidence="20">
    <location>
        <begin position="67"/>
        <end position="72"/>
    </location>
</feature>
<feature type="binding site" evidence="18">
    <location>
        <position position="66"/>
    </location>
    <ligand>
        <name>Ca(2+)</name>
        <dbReference type="ChEBI" id="CHEBI:29108"/>
        <label>1</label>
    </ligand>
</feature>
<dbReference type="Gene3D" id="1.10.420.10">
    <property type="entry name" value="Peroxidase, domain 2"/>
    <property type="match status" value="1"/>
</dbReference>
<evidence type="ECO:0000256" key="8">
    <source>
        <dbReference type="ARBA" id="ARBA00022617"/>
    </source>
</evidence>
<keyword evidence="10 21" id="KW-0732">Signal</keyword>
<dbReference type="GO" id="GO:0020037">
    <property type="term" value="F:heme binding"/>
    <property type="evidence" value="ECO:0007669"/>
    <property type="project" value="InterPro"/>
</dbReference>
<dbReference type="GO" id="GO:0046872">
    <property type="term" value="F:metal ion binding"/>
    <property type="evidence" value="ECO:0007669"/>
    <property type="project" value="UniProtKB-KW"/>
</dbReference>
<dbReference type="PANTHER" id="PTHR31235">
    <property type="entry name" value="PEROXIDASE 25-RELATED"/>
    <property type="match status" value="1"/>
</dbReference>
<feature type="binding site" evidence="18">
    <location>
        <position position="73"/>
    </location>
    <ligand>
        <name>Ca(2+)</name>
        <dbReference type="ChEBI" id="CHEBI:29108"/>
        <label>1</label>
    </ligand>
</feature>
<keyword evidence="12 18" id="KW-0408">Iron</keyword>
<dbReference type="InterPro" id="IPR033905">
    <property type="entry name" value="Secretory_peroxidase"/>
</dbReference>
<comment type="cofactor">
    <cofactor evidence="18">
        <name>heme b</name>
        <dbReference type="ChEBI" id="CHEBI:60344"/>
    </cofactor>
    <text evidence="18">Binds 1 heme b (iron(II)-protoporphyrin IX) group per subunit.</text>
</comment>
<evidence type="ECO:0000256" key="4">
    <source>
        <dbReference type="ARBA" id="ARBA00006873"/>
    </source>
</evidence>
<organism evidence="23 24">
    <name type="scientific">Arabidopsis thaliana</name>
    <name type="common">Mouse-ear cress</name>
    <dbReference type="NCBI Taxonomy" id="3702"/>
    <lineage>
        <taxon>Eukaryota</taxon>
        <taxon>Viridiplantae</taxon>
        <taxon>Streptophyta</taxon>
        <taxon>Embryophyta</taxon>
        <taxon>Tracheophyta</taxon>
        <taxon>Spermatophyta</taxon>
        <taxon>Magnoliopsida</taxon>
        <taxon>eudicotyledons</taxon>
        <taxon>Gunneridae</taxon>
        <taxon>Pentapetalae</taxon>
        <taxon>rosids</taxon>
        <taxon>malvids</taxon>
        <taxon>Brassicales</taxon>
        <taxon>Brassicaceae</taxon>
        <taxon>Camelineae</taxon>
        <taxon>Arabidopsis</taxon>
    </lineage>
</organism>
<evidence type="ECO:0000256" key="2">
    <source>
        <dbReference type="ARBA" id="ARBA00002322"/>
    </source>
</evidence>
<dbReference type="AlphaFoldDB" id="A0A178VTA3"/>
<dbReference type="SUPFAM" id="SSF48113">
    <property type="entry name" value="Heme-dependent peroxidases"/>
    <property type="match status" value="1"/>
</dbReference>
<evidence type="ECO:0000256" key="16">
    <source>
        <dbReference type="PIRSR" id="PIRSR600823-1"/>
    </source>
</evidence>
<dbReference type="Gene3D" id="1.10.520.10">
    <property type="match status" value="1"/>
</dbReference>
<protein>
    <recommendedName>
        <fullName evidence="5">peroxidase</fullName>
        <ecNumber evidence="5">1.11.1.7</ecNumber>
    </recommendedName>
</protein>
<keyword evidence="15" id="KW-0376">Hydrogen peroxide</keyword>
<dbReference type="EC" id="1.11.1.7" evidence="5"/>
<dbReference type="FunFam" id="1.10.520.10:FF:000008">
    <property type="entry name" value="Peroxidase"/>
    <property type="match status" value="1"/>
</dbReference>
<keyword evidence="9 18" id="KW-0479">Metal-binding</keyword>
<evidence type="ECO:0000256" key="6">
    <source>
        <dbReference type="ARBA" id="ARBA00022525"/>
    </source>
</evidence>
<evidence type="ECO:0000256" key="13">
    <source>
        <dbReference type="ARBA" id="ARBA00023157"/>
    </source>
</evidence>
<comment type="subcellular location">
    <subcellularLocation>
        <location evidence="3">Vacuole</location>
    </subcellularLocation>
</comment>
<feature type="domain" description="Plant heme peroxidase family profile" evidence="22">
    <location>
        <begin position="24"/>
        <end position="320"/>
    </location>
</feature>
<feature type="chain" id="PRO_5008095210" description="peroxidase" evidence="21">
    <location>
        <begin position="22"/>
        <end position="764"/>
    </location>
</feature>
<evidence type="ECO:0000256" key="7">
    <source>
        <dbReference type="ARBA" id="ARBA00022559"/>
    </source>
</evidence>
<feature type="signal peptide" evidence="21">
    <location>
        <begin position="1"/>
        <end position="21"/>
    </location>
</feature>
<gene>
    <name evidence="23" type="ordered locus">AXX17_At2g08840</name>
</gene>
<feature type="active site" description="Proton acceptor" evidence="16">
    <location>
        <position position="65"/>
    </location>
</feature>
<evidence type="ECO:0000256" key="14">
    <source>
        <dbReference type="ARBA" id="ARBA00023180"/>
    </source>
</evidence>
<comment type="catalytic activity">
    <reaction evidence="1">
        <text>2 a phenolic donor + H2O2 = 2 a phenolic radical donor + 2 H2O</text>
        <dbReference type="Rhea" id="RHEA:56136"/>
        <dbReference type="ChEBI" id="CHEBI:15377"/>
        <dbReference type="ChEBI" id="CHEBI:16240"/>
        <dbReference type="ChEBI" id="CHEBI:139520"/>
        <dbReference type="ChEBI" id="CHEBI:139521"/>
        <dbReference type="EC" id="1.11.1.7"/>
    </reaction>
</comment>
<evidence type="ECO:0000256" key="21">
    <source>
        <dbReference type="SAM" id="SignalP"/>
    </source>
</evidence>
<dbReference type="InterPro" id="IPR002016">
    <property type="entry name" value="Haem_peroxidase"/>
</dbReference>
<evidence type="ECO:0000256" key="1">
    <source>
        <dbReference type="ARBA" id="ARBA00000189"/>
    </source>
</evidence>
<keyword evidence="14" id="KW-0325">Glycoprotein</keyword>
<dbReference type="PRINTS" id="PR00461">
    <property type="entry name" value="PLPEROXIDASE"/>
</dbReference>
<dbReference type="InterPro" id="IPR019794">
    <property type="entry name" value="Peroxidases_AS"/>
</dbReference>